<feature type="non-terminal residue" evidence="1">
    <location>
        <position position="1"/>
    </location>
</feature>
<sequence length="132" mass="14858">LNDWITSLQTLRMEVGNRQKLGELKILTEFLEESSENLIEPTVLKDMYAGLPPRVLVPHPLWCLKIMNDIPYDPQTTTITSDEANTVEKVALNLILSQKTGSTPRASISEEFFFQSVNGCLLLYKCTGEGQK</sequence>
<accession>T1WHW7</accession>
<proteinExistence type="predicted"/>
<reference evidence="1" key="1">
    <citation type="journal article" date="2013" name="J. Virol.">
        <title>Isolation, identification, and characterization of novel arenaviruses, the etiological agents of boid inclusion body disease.</title>
        <authorList>
            <person name="Hetzel U."/>
            <person name="Sironen T."/>
            <person name="Laurinmaki P."/>
            <person name="Liljeroos L."/>
            <person name="Patjas A."/>
            <person name="Henttonen H."/>
            <person name="Vaheri A."/>
            <person name="Artelt A."/>
            <person name="Kipar A."/>
            <person name="Butcher S.J."/>
            <person name="Vapalahti O."/>
            <person name="Hepojoki J."/>
        </authorList>
    </citation>
    <scope>NUCLEOTIDE SEQUENCE</scope>
    <source>
        <strain evidence="1">Sn37</strain>
    </source>
</reference>
<protein>
    <submittedName>
        <fullName evidence="1">L protein</fullName>
    </submittedName>
</protein>
<dbReference type="EMBL" id="KF564805">
    <property type="protein sequence ID" value="AGU16816.1"/>
    <property type="molecule type" value="Genomic_RNA"/>
</dbReference>
<name>T1WHW7_9VIRU</name>
<gene>
    <name evidence="1" type="primary">L</name>
</gene>
<evidence type="ECO:0000313" key="1">
    <source>
        <dbReference type="EMBL" id="AGU16816.1"/>
    </source>
</evidence>
<organism evidence="1">
    <name type="scientific">Boid arenavirus</name>
    <dbReference type="NCBI Taxonomy" id="1392101"/>
    <lineage>
        <taxon>Viruses</taxon>
        <taxon>Riboviria</taxon>
        <taxon>Orthornavirae</taxon>
        <taxon>Negarnaviricota</taxon>
        <taxon>Polyploviricotina</taxon>
        <taxon>Bunyaviricetes</taxon>
        <taxon>Hareavirales</taxon>
        <taxon>Arenaviridae</taxon>
    </lineage>
</organism>
<feature type="non-terminal residue" evidence="1">
    <location>
        <position position="132"/>
    </location>
</feature>